<protein>
    <submittedName>
        <fullName evidence="2">Uncharacterized protein</fullName>
    </submittedName>
</protein>
<reference evidence="2 3" key="1">
    <citation type="journal article" date="2006" name="Nature">
        <title>Insights from the genome of the biotrophic fungal plant pathogen Ustilago maydis.</title>
        <authorList>
            <person name="Kamper J."/>
            <person name="Kahmann R."/>
            <person name="Bolker M."/>
            <person name="Ma L.J."/>
            <person name="Brefort T."/>
            <person name="Saville B.J."/>
            <person name="Banuett F."/>
            <person name="Kronstad J.W."/>
            <person name="Gold S.E."/>
            <person name="Muller O."/>
            <person name="Perlin M.H."/>
            <person name="Wosten H.A."/>
            <person name="de Vries R."/>
            <person name="Ruiz-Herrera J."/>
            <person name="Reynaga-Pena C.G."/>
            <person name="Snetselaar K."/>
            <person name="McCann M."/>
            <person name="Perez-Martin J."/>
            <person name="Feldbrugge M."/>
            <person name="Basse C.W."/>
            <person name="Steinberg G."/>
            <person name="Ibeas J.I."/>
            <person name="Holloman W."/>
            <person name="Guzman P."/>
            <person name="Farman M."/>
            <person name="Stajich J.E."/>
            <person name="Sentandreu R."/>
            <person name="Gonzalez-Prieto J.M."/>
            <person name="Kennell J.C."/>
            <person name="Molina L."/>
            <person name="Schirawski J."/>
            <person name="Mendoza-Mendoza A."/>
            <person name="Greilinger D."/>
            <person name="Munch K."/>
            <person name="Rossel N."/>
            <person name="Scherer M."/>
            <person name="Vranes M."/>
            <person name="Ladendorf O."/>
            <person name="Vincon V."/>
            <person name="Fuchs U."/>
            <person name="Sandrock B."/>
            <person name="Meng S."/>
            <person name="Ho E.C."/>
            <person name="Cahill M.J."/>
            <person name="Boyce K.J."/>
            <person name="Klose J."/>
            <person name="Klosterman S.J."/>
            <person name="Deelstra H.J."/>
            <person name="Ortiz-Castellanos L."/>
            <person name="Li W."/>
            <person name="Sanchez-Alonso P."/>
            <person name="Schreier P.H."/>
            <person name="Hauser-Hahn I."/>
            <person name="Vaupel M."/>
            <person name="Koopmann E."/>
            <person name="Friedrich G."/>
            <person name="Voss H."/>
            <person name="Schluter T."/>
            <person name="Margolis J."/>
            <person name="Platt D."/>
            <person name="Swimmer C."/>
            <person name="Gnirke A."/>
            <person name="Chen F."/>
            <person name="Vysotskaia V."/>
            <person name="Mannhaupt G."/>
            <person name="Guldener U."/>
            <person name="Munsterkotter M."/>
            <person name="Haase D."/>
            <person name="Oesterheld M."/>
            <person name="Mewes H.W."/>
            <person name="Mauceli E.W."/>
            <person name="DeCaprio D."/>
            <person name="Wade C.M."/>
            <person name="Butler J."/>
            <person name="Young S."/>
            <person name="Jaffe D.B."/>
            <person name="Calvo S."/>
            <person name="Nusbaum C."/>
            <person name="Galagan J."/>
            <person name="Birren B.W."/>
        </authorList>
    </citation>
    <scope>NUCLEOTIDE SEQUENCE [LARGE SCALE GENOMIC DNA]</scope>
    <source>
        <strain evidence="3">DSM 14603 / FGSC 9021 / UM521</strain>
    </source>
</reference>
<dbReference type="EMBL" id="CM003156">
    <property type="protein sequence ID" value="KIS66774.1"/>
    <property type="molecule type" value="Genomic_DNA"/>
</dbReference>
<name>A0A0D1DQT9_MYCMD</name>
<sequence length="150" mass="17341">MNADGWTRASVRASEQRATSVKRVLGLSKPDPRTSPVSLCLKLRVHIQVLHKSRRAWEREFTQLRHSSRMRVRVLCSRACMRRIIKVASNPHFPFTIDEARRIHDWATSLQVSMALMVVPMSMMALLSIPIRPFYLPPNVVETCRMFQSL</sequence>
<dbReference type="RefSeq" id="XP_011391689.1">
    <property type="nucleotide sequence ID" value="XM_011393387.1"/>
</dbReference>
<evidence type="ECO:0000256" key="1">
    <source>
        <dbReference type="SAM" id="Phobius"/>
    </source>
</evidence>
<evidence type="ECO:0000313" key="3">
    <source>
        <dbReference type="Proteomes" id="UP000000561"/>
    </source>
</evidence>
<organism evidence="2 3">
    <name type="scientific">Mycosarcoma maydis</name>
    <name type="common">Corn smut fungus</name>
    <name type="synonym">Ustilago maydis</name>
    <dbReference type="NCBI Taxonomy" id="5270"/>
    <lineage>
        <taxon>Eukaryota</taxon>
        <taxon>Fungi</taxon>
        <taxon>Dikarya</taxon>
        <taxon>Basidiomycota</taxon>
        <taxon>Ustilaginomycotina</taxon>
        <taxon>Ustilaginomycetes</taxon>
        <taxon>Ustilaginales</taxon>
        <taxon>Ustilaginaceae</taxon>
        <taxon>Mycosarcoma</taxon>
    </lineage>
</organism>
<dbReference type="InParanoid" id="A0A0D1DQT9"/>
<keyword evidence="1" id="KW-1133">Transmembrane helix</keyword>
<feature type="transmembrane region" description="Helical" evidence="1">
    <location>
        <begin position="110"/>
        <end position="131"/>
    </location>
</feature>
<evidence type="ECO:0000313" key="2">
    <source>
        <dbReference type="EMBL" id="KIS66774.1"/>
    </source>
</evidence>
<dbReference type="GeneID" id="23564893"/>
<dbReference type="AlphaFoldDB" id="A0A0D1DQT9"/>
<keyword evidence="1" id="KW-0812">Transmembrane</keyword>
<keyword evidence="3" id="KW-1185">Reference proteome</keyword>
<gene>
    <name evidence="2" type="ORF">UMAG_04836</name>
</gene>
<dbReference type="Proteomes" id="UP000000561">
    <property type="component" value="Chromosome 17"/>
</dbReference>
<accession>A0A0D1DQT9</accession>
<dbReference type="KEGG" id="uma:UMAG_04836"/>
<proteinExistence type="predicted"/>
<keyword evidence="1" id="KW-0472">Membrane</keyword>
<dbReference type="VEuPathDB" id="FungiDB:UMAG_04836"/>